<feature type="transmembrane region" description="Helical" evidence="2">
    <location>
        <begin position="73"/>
        <end position="94"/>
    </location>
</feature>
<sequence>MHWLKMTFHLWLLLFITPLAVAKCGSNNYYDGLSEDCQPCSVRCNSPPAICVTYCKSTASSANEGGANQNVRVIIIVLFVFLAAFITLTLIQVVRRKACRPVNKAKAQQQETSESDEGSEATEKSDDGSADVEDATCKTYCKTSLPLPSTEEGTTMLVTTKTVQTYNCRTQYTEDVGLWKAEIV</sequence>
<protein>
    <recommendedName>
        <fullName evidence="4">BCMA TALL-1 binding domain-containing protein</fullName>
    </recommendedName>
</protein>
<reference evidence="5" key="1">
    <citation type="submission" date="2023-08" db="EMBL/GenBank/DDBJ databases">
        <title>Pelteobagrus vachellii genome.</title>
        <authorList>
            <person name="Liu H."/>
        </authorList>
    </citation>
    <scope>NUCLEOTIDE SEQUENCE</scope>
    <source>
        <strain evidence="5">PRFRI_2022a</strain>
        <tissue evidence="5">Muscle</tissue>
    </source>
</reference>
<dbReference type="GO" id="GO:0038023">
    <property type="term" value="F:signaling receptor activity"/>
    <property type="evidence" value="ECO:0007669"/>
    <property type="project" value="InterPro"/>
</dbReference>
<name>A0AA88T6D3_TACVA</name>
<feature type="region of interest" description="Disordered" evidence="1">
    <location>
        <begin position="105"/>
        <end position="131"/>
    </location>
</feature>
<keyword evidence="2" id="KW-0812">Transmembrane</keyword>
<dbReference type="SUPFAM" id="SSF57586">
    <property type="entry name" value="TNF receptor-like"/>
    <property type="match status" value="1"/>
</dbReference>
<evidence type="ECO:0000256" key="2">
    <source>
        <dbReference type="SAM" id="Phobius"/>
    </source>
</evidence>
<dbReference type="PANTHER" id="PTHR20437">
    <property type="entry name" value="TUMOR NECROSIS FACTOR RECEPTOR SUBFAMILY MEMBER 13/17"/>
    <property type="match status" value="1"/>
</dbReference>
<comment type="caution">
    <text evidence="5">The sequence shown here is derived from an EMBL/GenBank/DDBJ whole genome shotgun (WGS) entry which is preliminary data.</text>
</comment>
<dbReference type="Proteomes" id="UP001187315">
    <property type="component" value="Unassembled WGS sequence"/>
</dbReference>
<dbReference type="Pfam" id="PF09257">
    <property type="entry name" value="BCMA-Tall_bind"/>
    <property type="match status" value="1"/>
</dbReference>
<dbReference type="Gene3D" id="4.10.1290.10">
    <property type="entry name" value="Tumor necrosis factor receptor superfamily"/>
    <property type="match status" value="1"/>
</dbReference>
<feature type="domain" description="BCMA TALL-1 binding" evidence="4">
    <location>
        <begin position="24"/>
        <end position="57"/>
    </location>
</feature>
<evidence type="ECO:0000256" key="1">
    <source>
        <dbReference type="SAM" id="MobiDB-lite"/>
    </source>
</evidence>
<evidence type="ECO:0000313" key="6">
    <source>
        <dbReference type="Proteomes" id="UP001187315"/>
    </source>
</evidence>
<dbReference type="AlphaFoldDB" id="A0AA88T6D3"/>
<dbReference type="InterPro" id="IPR015337">
    <property type="entry name" value="BCMA_Tall-1-bd"/>
</dbReference>
<evidence type="ECO:0000256" key="3">
    <source>
        <dbReference type="SAM" id="SignalP"/>
    </source>
</evidence>
<dbReference type="EMBL" id="JAVHJS010000002">
    <property type="protein sequence ID" value="KAK2866327.1"/>
    <property type="molecule type" value="Genomic_DNA"/>
</dbReference>
<keyword evidence="2" id="KW-0472">Membrane</keyword>
<accession>A0AA88T6D3</accession>
<dbReference type="InterPro" id="IPR043521">
    <property type="entry name" value="TNFR_13C/17"/>
</dbReference>
<keyword evidence="3" id="KW-0732">Signal</keyword>
<evidence type="ECO:0000313" key="5">
    <source>
        <dbReference type="EMBL" id="KAK2866327.1"/>
    </source>
</evidence>
<keyword evidence="6" id="KW-1185">Reference proteome</keyword>
<dbReference type="PANTHER" id="PTHR20437:SF3">
    <property type="entry name" value="BCMA TALL-1 BINDING DOMAIN-CONTAINING PROTEIN"/>
    <property type="match status" value="1"/>
</dbReference>
<feature type="signal peptide" evidence="3">
    <location>
        <begin position="1"/>
        <end position="22"/>
    </location>
</feature>
<evidence type="ECO:0000259" key="4">
    <source>
        <dbReference type="Pfam" id="PF09257"/>
    </source>
</evidence>
<proteinExistence type="predicted"/>
<dbReference type="GO" id="GO:0033209">
    <property type="term" value="P:tumor necrosis factor-mediated signaling pathway"/>
    <property type="evidence" value="ECO:0007669"/>
    <property type="project" value="InterPro"/>
</dbReference>
<gene>
    <name evidence="5" type="ORF">Q7C36_002383</name>
</gene>
<feature type="chain" id="PRO_5041637824" description="BCMA TALL-1 binding domain-containing protein" evidence="3">
    <location>
        <begin position="23"/>
        <end position="184"/>
    </location>
</feature>
<organism evidence="5 6">
    <name type="scientific">Tachysurus vachellii</name>
    <name type="common">Darkbarbel catfish</name>
    <name type="synonym">Pelteobagrus vachellii</name>
    <dbReference type="NCBI Taxonomy" id="175792"/>
    <lineage>
        <taxon>Eukaryota</taxon>
        <taxon>Metazoa</taxon>
        <taxon>Chordata</taxon>
        <taxon>Craniata</taxon>
        <taxon>Vertebrata</taxon>
        <taxon>Euteleostomi</taxon>
        <taxon>Actinopterygii</taxon>
        <taxon>Neopterygii</taxon>
        <taxon>Teleostei</taxon>
        <taxon>Ostariophysi</taxon>
        <taxon>Siluriformes</taxon>
        <taxon>Bagridae</taxon>
        <taxon>Tachysurus</taxon>
    </lineage>
</organism>
<keyword evidence="2" id="KW-1133">Transmembrane helix</keyword>